<dbReference type="PANTHER" id="PTHR22775">
    <property type="entry name" value="SORTING NEXIN"/>
    <property type="match status" value="1"/>
</dbReference>
<dbReference type="Pfam" id="PF02194">
    <property type="entry name" value="PXA"/>
    <property type="match status" value="1"/>
</dbReference>
<protein>
    <submittedName>
        <fullName evidence="1">Uncharacterized protein</fullName>
    </submittedName>
</protein>
<dbReference type="PANTHER" id="PTHR22775:SF44">
    <property type="entry name" value="SORTING NEXIN-14"/>
    <property type="match status" value="1"/>
</dbReference>
<gene>
    <name evidence="1" type="ORF">SMRZ_LOCUS6409</name>
</gene>
<reference evidence="1 2" key="1">
    <citation type="submission" date="2018-11" db="EMBL/GenBank/DDBJ databases">
        <authorList>
            <consortium name="Pathogen Informatics"/>
        </authorList>
    </citation>
    <scope>NUCLEOTIDE SEQUENCE [LARGE SCALE GENOMIC DNA]</scope>
    <source>
        <strain evidence="1 2">Zambia</strain>
    </source>
</reference>
<dbReference type="GO" id="GO:0035091">
    <property type="term" value="F:phosphatidylinositol binding"/>
    <property type="evidence" value="ECO:0007669"/>
    <property type="project" value="TreeGrafter"/>
</dbReference>
<accession>A0A183LRI4</accession>
<sequence>MIVFIWITLSFTLMGYIFCVILSKCMVIERTQPTVKMLIFSKEYLRPKKRVHEPTDAYFDHTKVTIGSRSNEALQSIFDLLLKEYIEFWYRPFTSNPDFMVQLKMFLQYACAVIIQRVKDIDLSEFIVNRFIPHFFDHIVHILSLTCSDKLNTTGVGDTHEETRTMLKENHSRKSPLKSCSEEAVLCAFGDRLHAALYSRQAEVMYLRAVVNRLLPVLGMPPSLSSSEMYKSKEPSVDHGHRFRRNRVMHNSPGHAYGSSERSRKSPVVSRSASTSALFFQKFMELGCNPSLSSFLIEILSTCVLLPAMDILANSVS</sequence>
<dbReference type="EMBL" id="UZAI01002381">
    <property type="protein sequence ID" value="VDO70953.1"/>
    <property type="molecule type" value="Genomic_DNA"/>
</dbReference>
<organism evidence="1 2">
    <name type="scientific">Schistosoma margrebowiei</name>
    <dbReference type="NCBI Taxonomy" id="48269"/>
    <lineage>
        <taxon>Eukaryota</taxon>
        <taxon>Metazoa</taxon>
        <taxon>Spiralia</taxon>
        <taxon>Lophotrochozoa</taxon>
        <taxon>Platyhelminthes</taxon>
        <taxon>Trematoda</taxon>
        <taxon>Digenea</taxon>
        <taxon>Strigeidida</taxon>
        <taxon>Schistosomatoidea</taxon>
        <taxon>Schistosomatidae</taxon>
        <taxon>Schistosoma</taxon>
    </lineage>
</organism>
<evidence type="ECO:0000313" key="2">
    <source>
        <dbReference type="Proteomes" id="UP000277204"/>
    </source>
</evidence>
<evidence type="ECO:0000313" key="1">
    <source>
        <dbReference type="EMBL" id="VDO70953.1"/>
    </source>
</evidence>
<dbReference type="SMART" id="SM00313">
    <property type="entry name" value="PXA"/>
    <property type="match status" value="1"/>
</dbReference>
<keyword evidence="2" id="KW-1185">Reference proteome</keyword>
<dbReference type="AlphaFoldDB" id="A0A183LRI4"/>
<dbReference type="Proteomes" id="UP000277204">
    <property type="component" value="Unassembled WGS sequence"/>
</dbReference>
<proteinExistence type="predicted"/>
<dbReference type="STRING" id="48269.A0A183LRI4"/>
<dbReference type="PROSITE" id="PS51207">
    <property type="entry name" value="PXA"/>
    <property type="match status" value="1"/>
</dbReference>
<dbReference type="InterPro" id="IPR003114">
    <property type="entry name" value="Phox_assoc"/>
</dbReference>
<name>A0A183LRI4_9TREM</name>